<evidence type="ECO:0000313" key="4">
    <source>
        <dbReference type="Proteomes" id="UP001152320"/>
    </source>
</evidence>
<dbReference type="GO" id="GO:0043235">
    <property type="term" value="C:receptor complex"/>
    <property type="evidence" value="ECO:0007669"/>
    <property type="project" value="TreeGrafter"/>
</dbReference>
<dbReference type="AlphaFoldDB" id="A0A9Q1BXV5"/>
<evidence type="ECO:0000256" key="1">
    <source>
        <dbReference type="PIRSR" id="PIRSR000615-3"/>
    </source>
</evidence>
<comment type="caution">
    <text evidence="3">The sequence shown here is derived from an EMBL/GenBank/DDBJ whole genome shotgun (WGS) entry which is preliminary data.</text>
</comment>
<dbReference type="GO" id="GO:0046872">
    <property type="term" value="F:metal ion binding"/>
    <property type="evidence" value="ECO:0007669"/>
    <property type="project" value="UniProtKB-KW"/>
</dbReference>
<reference evidence="3" key="1">
    <citation type="submission" date="2021-10" db="EMBL/GenBank/DDBJ databases">
        <title>Tropical sea cucumber genome reveals ecological adaptation and Cuvierian tubules defense mechanism.</title>
        <authorList>
            <person name="Chen T."/>
        </authorList>
    </citation>
    <scope>NUCLEOTIDE SEQUENCE</scope>
    <source>
        <strain evidence="3">Nanhai2018</strain>
        <tissue evidence="3">Muscle</tissue>
    </source>
</reference>
<dbReference type="SUPFAM" id="SSF56112">
    <property type="entry name" value="Protein kinase-like (PK-like)"/>
    <property type="match status" value="1"/>
</dbReference>
<dbReference type="PANTHER" id="PTHR24416">
    <property type="entry name" value="TYROSINE-PROTEIN KINASE RECEPTOR"/>
    <property type="match status" value="1"/>
</dbReference>
<dbReference type="PRINTS" id="PR00109">
    <property type="entry name" value="TYRKINASE"/>
</dbReference>
<protein>
    <submittedName>
        <fullName evidence="3">Tyrosine-protein kinase HCK</fullName>
    </submittedName>
</protein>
<dbReference type="GO" id="GO:0005886">
    <property type="term" value="C:plasma membrane"/>
    <property type="evidence" value="ECO:0007669"/>
    <property type="project" value="TreeGrafter"/>
</dbReference>
<accession>A0A9Q1BXV5</accession>
<dbReference type="Gene3D" id="1.10.510.10">
    <property type="entry name" value="Transferase(Phosphotransferase) domain 1"/>
    <property type="match status" value="1"/>
</dbReference>
<keyword evidence="4" id="KW-1185">Reference proteome</keyword>
<proteinExistence type="predicted"/>
<dbReference type="InterPro" id="IPR000719">
    <property type="entry name" value="Prot_kinase_dom"/>
</dbReference>
<feature type="domain" description="Protein kinase" evidence="2">
    <location>
        <begin position="325"/>
        <end position="588"/>
    </location>
</feature>
<sequence length="625" mass="72233">MIAISNAGCNDSEHTTDTMMSQYILIRETTISTLKTNLSMNIAINSSITLNCSENVASGNKIWWFNSSVLFSGNTSFSPFQNVRLCNIGNTSQLLIDSFQLYNIGLYECAHGSIKTDIYYLNREESLEKELFLLCQNETCPKYLNLTEETSFKFQCFSNRELPKQYYWFLNNISVYDEDLKHLPYAEFGVTETGNGSELELYVSDEIETVTCLWEDLFRIVSLKVKLKKGEAKPTEWNRYGLLIIPLVASSLLIACVYVIRKIARVQPYRIDESQAQTIVANRAYIDNDDKINEQPKYQSFAEEPPPQGNQTECYFEQNVKDFGLRMISFRSRDSVSEFWDARLAGGDFQKPFVTRYLRDKASSEERSNFLKFQNALQNLSTHANILKAIGFRKEAFPYRIYYEFYEDVTLGDILQNKKGTLKQRMFSTKDALRFAESIANGMVFLKLRGFDHVALRTDKVLLFQGWKCKLFDFNLSSHSQRIAVRMLKNNEALGWLSPEVICLESYNKMSDIWSFGVLLWEIWSEGKVPHQGISREGLRANLKRKKGLGCPRNCPESIFNIILSCWKNQPDERNNFLEIRTKIGHFLNNPENIYNDADMYCSRFYEAIGGKENNETVPVLIKEK</sequence>
<organism evidence="3 4">
    <name type="scientific">Holothuria leucospilota</name>
    <name type="common">Black long sea cucumber</name>
    <name type="synonym">Mertensiothuria leucospilota</name>
    <dbReference type="NCBI Taxonomy" id="206669"/>
    <lineage>
        <taxon>Eukaryota</taxon>
        <taxon>Metazoa</taxon>
        <taxon>Echinodermata</taxon>
        <taxon>Eleutherozoa</taxon>
        <taxon>Echinozoa</taxon>
        <taxon>Holothuroidea</taxon>
        <taxon>Aspidochirotacea</taxon>
        <taxon>Aspidochirotida</taxon>
        <taxon>Holothuriidae</taxon>
        <taxon>Holothuria</taxon>
    </lineage>
</organism>
<dbReference type="Pfam" id="PF07714">
    <property type="entry name" value="PK_Tyr_Ser-Thr"/>
    <property type="match status" value="1"/>
</dbReference>
<evidence type="ECO:0000259" key="2">
    <source>
        <dbReference type="PROSITE" id="PS50011"/>
    </source>
</evidence>
<keyword evidence="3" id="KW-0418">Kinase</keyword>
<dbReference type="GO" id="GO:0007169">
    <property type="term" value="P:cell surface receptor protein tyrosine kinase signaling pathway"/>
    <property type="evidence" value="ECO:0007669"/>
    <property type="project" value="TreeGrafter"/>
</dbReference>
<feature type="binding site" evidence="1">
    <location>
        <position position="473"/>
    </location>
    <ligand>
        <name>Mg(2+)</name>
        <dbReference type="ChEBI" id="CHEBI:18420"/>
    </ligand>
</feature>
<dbReference type="OrthoDB" id="2386054at2759"/>
<dbReference type="GO" id="GO:0004714">
    <property type="term" value="F:transmembrane receptor protein tyrosine kinase activity"/>
    <property type="evidence" value="ECO:0007669"/>
    <property type="project" value="TreeGrafter"/>
</dbReference>
<keyword evidence="1" id="KW-0479">Metal-binding</keyword>
<dbReference type="EMBL" id="JAIZAY010000010">
    <property type="protein sequence ID" value="KAJ8034564.1"/>
    <property type="molecule type" value="Genomic_DNA"/>
</dbReference>
<keyword evidence="3" id="KW-0808">Transferase</keyword>
<keyword evidence="1" id="KW-0460">Magnesium</keyword>
<dbReference type="InterPro" id="IPR050122">
    <property type="entry name" value="RTK"/>
</dbReference>
<gene>
    <name evidence="3" type="ORF">HOLleu_21452</name>
</gene>
<dbReference type="PROSITE" id="PS50011">
    <property type="entry name" value="PROTEIN_KINASE_DOM"/>
    <property type="match status" value="1"/>
</dbReference>
<dbReference type="InterPro" id="IPR011009">
    <property type="entry name" value="Kinase-like_dom_sf"/>
</dbReference>
<dbReference type="GO" id="GO:0005524">
    <property type="term" value="F:ATP binding"/>
    <property type="evidence" value="ECO:0007669"/>
    <property type="project" value="InterPro"/>
</dbReference>
<evidence type="ECO:0000313" key="3">
    <source>
        <dbReference type="EMBL" id="KAJ8034564.1"/>
    </source>
</evidence>
<dbReference type="InterPro" id="IPR001245">
    <property type="entry name" value="Ser-Thr/Tyr_kinase_cat_dom"/>
</dbReference>
<dbReference type="Proteomes" id="UP001152320">
    <property type="component" value="Chromosome 10"/>
</dbReference>
<dbReference type="PANTHER" id="PTHR24416:SF611">
    <property type="entry name" value="TYROSINE-PROTEIN KINASE TRANSMEMBRANE RECEPTOR ROR"/>
    <property type="match status" value="1"/>
</dbReference>
<name>A0A9Q1BXV5_HOLLE</name>